<gene>
    <name evidence="3" type="ORF">HNQ38_000460</name>
</gene>
<feature type="transmembrane region" description="Helical" evidence="2">
    <location>
        <begin position="173"/>
        <end position="192"/>
    </location>
</feature>
<feature type="region of interest" description="Disordered" evidence="1">
    <location>
        <begin position="1"/>
        <end position="41"/>
    </location>
</feature>
<dbReference type="EMBL" id="JACHGO010000001">
    <property type="protein sequence ID" value="MBB5142397.1"/>
    <property type="molecule type" value="Genomic_DNA"/>
</dbReference>
<keyword evidence="2" id="KW-1133">Transmembrane helix</keyword>
<keyword evidence="2" id="KW-0472">Membrane</keyword>
<organism evidence="3 4">
    <name type="scientific">Desulfovibrio intestinalis</name>
    <dbReference type="NCBI Taxonomy" id="58621"/>
    <lineage>
        <taxon>Bacteria</taxon>
        <taxon>Pseudomonadati</taxon>
        <taxon>Thermodesulfobacteriota</taxon>
        <taxon>Desulfovibrionia</taxon>
        <taxon>Desulfovibrionales</taxon>
        <taxon>Desulfovibrionaceae</taxon>
        <taxon>Desulfovibrio</taxon>
    </lineage>
</organism>
<evidence type="ECO:0000256" key="1">
    <source>
        <dbReference type="SAM" id="MobiDB-lite"/>
    </source>
</evidence>
<keyword evidence="4" id="KW-1185">Reference proteome</keyword>
<feature type="transmembrane region" description="Helical" evidence="2">
    <location>
        <begin position="127"/>
        <end position="152"/>
    </location>
</feature>
<keyword evidence="2" id="KW-0812">Transmembrane</keyword>
<protein>
    <submittedName>
        <fullName evidence="3">Uncharacterized protein</fullName>
    </submittedName>
</protein>
<evidence type="ECO:0000313" key="3">
    <source>
        <dbReference type="EMBL" id="MBB5142397.1"/>
    </source>
</evidence>
<sequence>MSHPPNVPPNNPGDEHLPHDERLPVPAERQAGNANAGDEQRRVIDAEIIFDSSHEQEGAHHQGQTFGPNGGQGSQNGYNQNDAQGRFYRRTFNGGNFGGFQAGSPLGQIWMTGSGNSNACLAPCVTFAIFLVCLAQLGFLAGLGFVFFHTIGSIVGTLRQMRLMTTGVMPNPWLWRMSNWVLSFFLTAWLAGGFD</sequence>
<evidence type="ECO:0000256" key="2">
    <source>
        <dbReference type="SAM" id="Phobius"/>
    </source>
</evidence>
<evidence type="ECO:0000313" key="4">
    <source>
        <dbReference type="Proteomes" id="UP000539075"/>
    </source>
</evidence>
<feature type="compositionally biased region" description="Pro residues" evidence="1">
    <location>
        <begin position="1"/>
        <end position="11"/>
    </location>
</feature>
<dbReference type="AlphaFoldDB" id="A0A7W8FG30"/>
<feature type="compositionally biased region" description="Basic and acidic residues" evidence="1">
    <location>
        <begin position="13"/>
        <end position="23"/>
    </location>
</feature>
<reference evidence="3 4" key="1">
    <citation type="submission" date="2020-08" db="EMBL/GenBank/DDBJ databases">
        <title>Genomic Encyclopedia of Type Strains, Phase IV (KMG-IV): sequencing the most valuable type-strain genomes for metagenomic binning, comparative biology and taxonomic classification.</title>
        <authorList>
            <person name="Goeker M."/>
        </authorList>
    </citation>
    <scope>NUCLEOTIDE SEQUENCE [LARGE SCALE GENOMIC DNA]</scope>
    <source>
        <strain evidence="3 4">DSM 11275</strain>
    </source>
</reference>
<dbReference type="RefSeq" id="WP_183717770.1">
    <property type="nucleotide sequence ID" value="NZ_JACHGO010000001.1"/>
</dbReference>
<feature type="region of interest" description="Disordered" evidence="1">
    <location>
        <begin position="54"/>
        <end position="82"/>
    </location>
</feature>
<accession>A0A7W8FG30</accession>
<dbReference type="Proteomes" id="UP000539075">
    <property type="component" value="Unassembled WGS sequence"/>
</dbReference>
<name>A0A7W8FG30_9BACT</name>
<proteinExistence type="predicted"/>
<comment type="caution">
    <text evidence="3">The sequence shown here is derived from an EMBL/GenBank/DDBJ whole genome shotgun (WGS) entry which is preliminary data.</text>
</comment>